<dbReference type="InterPro" id="IPR044068">
    <property type="entry name" value="CB"/>
</dbReference>
<evidence type="ECO:0000256" key="2">
    <source>
        <dbReference type="ARBA" id="ARBA00022490"/>
    </source>
</evidence>
<evidence type="ECO:0000259" key="12">
    <source>
        <dbReference type="PROSITE" id="PS51900"/>
    </source>
</evidence>
<keyword evidence="2" id="KW-0963">Cytoplasm</keyword>
<dbReference type="InterPro" id="IPR050090">
    <property type="entry name" value="Tyrosine_recombinase_XerCD"/>
</dbReference>
<keyword evidence="8" id="KW-0131">Cell cycle</keyword>
<gene>
    <name evidence="13" type="primary">xerS</name>
    <name evidence="13" type="ORF">EHV15_34905</name>
</gene>
<dbReference type="PROSITE" id="PS51898">
    <property type="entry name" value="TYR_RECOMBINASE"/>
    <property type="match status" value="1"/>
</dbReference>
<dbReference type="OrthoDB" id="283809at2"/>
<dbReference type="InterPro" id="IPR011010">
    <property type="entry name" value="DNA_brk_join_enz"/>
</dbReference>
<dbReference type="NCBIfam" id="NF003462">
    <property type="entry name" value="PRK05084.1"/>
    <property type="match status" value="1"/>
</dbReference>
<reference evidence="13 14" key="1">
    <citation type="submission" date="2018-11" db="EMBL/GenBank/DDBJ databases">
        <title>Genome sequencing of Paenibacillus sp. KCOM 3021 (= ChDC PVNT-B20).</title>
        <authorList>
            <person name="Kook J.-K."/>
            <person name="Park S.-N."/>
            <person name="Lim Y.K."/>
        </authorList>
    </citation>
    <scope>NUCLEOTIDE SEQUENCE [LARGE SCALE GENOMIC DNA]</scope>
    <source>
        <strain evidence="13 14">KCOM 3021</strain>
    </source>
</reference>
<keyword evidence="7" id="KW-0233">DNA recombination</keyword>
<keyword evidence="6 9" id="KW-0238">DNA-binding</keyword>
<accession>A0A3P3TEC2</accession>
<dbReference type="GO" id="GO:0015074">
    <property type="term" value="P:DNA integration"/>
    <property type="evidence" value="ECO:0007669"/>
    <property type="project" value="UniProtKB-KW"/>
</dbReference>
<dbReference type="Proteomes" id="UP000267017">
    <property type="component" value="Unassembled WGS sequence"/>
</dbReference>
<dbReference type="GO" id="GO:0003677">
    <property type="term" value="F:DNA binding"/>
    <property type="evidence" value="ECO:0007669"/>
    <property type="project" value="UniProtKB-UniRule"/>
</dbReference>
<keyword evidence="10" id="KW-0175">Coiled coil</keyword>
<dbReference type="PANTHER" id="PTHR30349">
    <property type="entry name" value="PHAGE INTEGRASE-RELATED"/>
    <property type="match status" value="1"/>
</dbReference>
<evidence type="ECO:0000256" key="4">
    <source>
        <dbReference type="ARBA" id="ARBA00022829"/>
    </source>
</evidence>
<evidence type="ECO:0000259" key="11">
    <source>
        <dbReference type="PROSITE" id="PS51898"/>
    </source>
</evidence>
<name>A0A3P3TEC2_9BACL</name>
<feature type="coiled-coil region" evidence="10">
    <location>
        <begin position="130"/>
        <end position="157"/>
    </location>
</feature>
<feature type="domain" description="Core-binding (CB)" evidence="12">
    <location>
        <begin position="18"/>
        <end position="113"/>
    </location>
</feature>
<dbReference type="SUPFAM" id="SSF56349">
    <property type="entry name" value="DNA breaking-rejoining enzymes"/>
    <property type="match status" value="1"/>
</dbReference>
<dbReference type="GO" id="GO:0006310">
    <property type="term" value="P:DNA recombination"/>
    <property type="evidence" value="ECO:0007669"/>
    <property type="project" value="UniProtKB-KW"/>
</dbReference>
<dbReference type="InterPro" id="IPR002104">
    <property type="entry name" value="Integrase_catalytic"/>
</dbReference>
<protein>
    <submittedName>
        <fullName evidence="13">Tyrosine recombinase XerS</fullName>
    </submittedName>
</protein>
<evidence type="ECO:0000313" key="14">
    <source>
        <dbReference type="Proteomes" id="UP000267017"/>
    </source>
</evidence>
<dbReference type="PROSITE" id="PS51900">
    <property type="entry name" value="CB"/>
    <property type="match status" value="1"/>
</dbReference>
<evidence type="ECO:0000256" key="1">
    <source>
        <dbReference type="ARBA" id="ARBA00004496"/>
    </source>
</evidence>
<dbReference type="RefSeq" id="WP_128635867.1">
    <property type="nucleotide sequence ID" value="NZ_RRCN01000002.1"/>
</dbReference>
<keyword evidence="3" id="KW-0132">Cell division</keyword>
<comment type="subcellular location">
    <subcellularLocation>
        <location evidence="1">Cytoplasm</location>
    </subcellularLocation>
</comment>
<dbReference type="GO" id="GO:0007059">
    <property type="term" value="P:chromosome segregation"/>
    <property type="evidence" value="ECO:0007669"/>
    <property type="project" value="UniProtKB-KW"/>
</dbReference>
<evidence type="ECO:0000313" key="13">
    <source>
        <dbReference type="EMBL" id="RRJ54783.1"/>
    </source>
</evidence>
<dbReference type="EMBL" id="RRCN01000002">
    <property type="protein sequence ID" value="RRJ54783.1"/>
    <property type="molecule type" value="Genomic_DNA"/>
</dbReference>
<dbReference type="Pfam" id="PF00589">
    <property type="entry name" value="Phage_integrase"/>
    <property type="match status" value="1"/>
</dbReference>
<dbReference type="GO" id="GO:0005737">
    <property type="term" value="C:cytoplasm"/>
    <property type="evidence" value="ECO:0007669"/>
    <property type="project" value="UniProtKB-SubCell"/>
</dbReference>
<evidence type="ECO:0000256" key="8">
    <source>
        <dbReference type="ARBA" id="ARBA00023306"/>
    </source>
</evidence>
<dbReference type="Gene3D" id="1.10.443.10">
    <property type="entry name" value="Intergrase catalytic core"/>
    <property type="match status" value="1"/>
</dbReference>
<keyword evidence="4" id="KW-0159">Chromosome partition</keyword>
<dbReference type="InterPro" id="IPR010998">
    <property type="entry name" value="Integrase_recombinase_N"/>
</dbReference>
<dbReference type="AlphaFoldDB" id="A0A3P3TEC2"/>
<evidence type="ECO:0000256" key="6">
    <source>
        <dbReference type="ARBA" id="ARBA00023125"/>
    </source>
</evidence>
<keyword evidence="5" id="KW-0229">DNA integration</keyword>
<sequence>MHIDERKRLYEKTENKLIELPWYAQEYIERNKRKKSPNTLLNYCLDYITFFDWLIAEGFFGGSRGDVPLDILESLRASDIERFMDFLSIELRNSKDSIARKIASLKSLFHFLSLLSEDDNGYPYLKRNVMVKIETEKEKLTVEAKAARIENKILRDEEIFDFRLFVAEGFQAVYADNIRILNSHIKNKERDLALISLILGSGLRISEALSLDLVDIDWLKGKVDVTRKGNKKDTVPISDIALEDLQSYLAIRKKRYGVDDKQQAVFLSLPTGPNGKVSRLTVRASQKMFERYVDSFGKPSLTIHKLRHSFATKYHKENNDLASLKEQLGHADMNTTMIYTHVGQEERRNSVNRADS</sequence>
<dbReference type="PANTHER" id="PTHR30349:SF77">
    <property type="entry name" value="TYROSINE RECOMBINASE XERC"/>
    <property type="match status" value="1"/>
</dbReference>
<evidence type="ECO:0000256" key="10">
    <source>
        <dbReference type="SAM" id="Coils"/>
    </source>
</evidence>
<comment type="caution">
    <text evidence="13">The sequence shown here is derived from an EMBL/GenBank/DDBJ whole genome shotgun (WGS) entry which is preliminary data.</text>
</comment>
<evidence type="ECO:0000256" key="5">
    <source>
        <dbReference type="ARBA" id="ARBA00022908"/>
    </source>
</evidence>
<evidence type="ECO:0000256" key="3">
    <source>
        <dbReference type="ARBA" id="ARBA00022618"/>
    </source>
</evidence>
<dbReference type="InterPro" id="IPR013762">
    <property type="entry name" value="Integrase-like_cat_sf"/>
</dbReference>
<dbReference type="GO" id="GO:0051301">
    <property type="term" value="P:cell division"/>
    <property type="evidence" value="ECO:0007669"/>
    <property type="project" value="UniProtKB-KW"/>
</dbReference>
<organism evidence="13 14">
    <name type="scientific">Paenibacillus oralis</name>
    <dbReference type="NCBI Taxonomy" id="2490856"/>
    <lineage>
        <taxon>Bacteria</taxon>
        <taxon>Bacillati</taxon>
        <taxon>Bacillota</taxon>
        <taxon>Bacilli</taxon>
        <taxon>Bacillales</taxon>
        <taxon>Paenibacillaceae</taxon>
        <taxon>Paenibacillus</taxon>
    </lineage>
</organism>
<proteinExistence type="predicted"/>
<evidence type="ECO:0000256" key="7">
    <source>
        <dbReference type="ARBA" id="ARBA00023172"/>
    </source>
</evidence>
<keyword evidence="14" id="KW-1185">Reference proteome</keyword>
<evidence type="ECO:0000256" key="9">
    <source>
        <dbReference type="PROSITE-ProRule" id="PRU01248"/>
    </source>
</evidence>
<feature type="domain" description="Tyr recombinase" evidence="11">
    <location>
        <begin position="168"/>
        <end position="352"/>
    </location>
</feature>
<dbReference type="Gene3D" id="1.10.150.130">
    <property type="match status" value="1"/>
</dbReference>